<feature type="transmembrane region" description="Helical" evidence="1">
    <location>
        <begin position="430"/>
        <end position="450"/>
    </location>
</feature>
<evidence type="ECO:0000313" key="3">
    <source>
        <dbReference type="Proteomes" id="UP000245793"/>
    </source>
</evidence>
<feature type="transmembrane region" description="Helical" evidence="1">
    <location>
        <begin position="120"/>
        <end position="138"/>
    </location>
</feature>
<accession>A0A2U1E2V9</accession>
<evidence type="ECO:0000313" key="2">
    <source>
        <dbReference type="EMBL" id="PVY94039.1"/>
    </source>
</evidence>
<feature type="transmembrane region" description="Helical" evidence="1">
    <location>
        <begin position="37"/>
        <end position="57"/>
    </location>
</feature>
<reference evidence="2 3" key="1">
    <citation type="submission" date="2018-04" db="EMBL/GenBank/DDBJ databases">
        <title>Genomic Encyclopedia of Type Strains, Phase IV (KMG-IV): sequencing the most valuable type-strain genomes for metagenomic binning, comparative biology and taxonomic classification.</title>
        <authorList>
            <person name="Goeker M."/>
        </authorList>
    </citation>
    <scope>NUCLEOTIDE SEQUENCE [LARGE SCALE GENOMIC DNA]</scope>
    <source>
        <strain evidence="2 3">DSM 20705</strain>
    </source>
</reference>
<feature type="transmembrane region" description="Helical" evidence="1">
    <location>
        <begin position="532"/>
        <end position="557"/>
    </location>
</feature>
<proteinExistence type="predicted"/>
<organism evidence="2 3">
    <name type="scientific">Ezakiella coagulans</name>
    <dbReference type="NCBI Taxonomy" id="46507"/>
    <lineage>
        <taxon>Bacteria</taxon>
        <taxon>Bacillati</taxon>
        <taxon>Bacillota</taxon>
        <taxon>Tissierellia</taxon>
        <taxon>Ezakiella</taxon>
    </lineage>
</organism>
<keyword evidence="1" id="KW-1133">Transmembrane helix</keyword>
<keyword evidence="1" id="KW-0472">Membrane</keyword>
<evidence type="ECO:0000256" key="1">
    <source>
        <dbReference type="SAM" id="Phobius"/>
    </source>
</evidence>
<evidence type="ECO:0008006" key="4">
    <source>
        <dbReference type="Google" id="ProtNLM"/>
    </source>
</evidence>
<feature type="transmembrane region" description="Helical" evidence="1">
    <location>
        <begin position="245"/>
        <end position="270"/>
    </location>
</feature>
<feature type="transmembrane region" description="Helical" evidence="1">
    <location>
        <begin position="77"/>
        <end position="99"/>
    </location>
</feature>
<dbReference type="AlphaFoldDB" id="A0A2U1E2V9"/>
<feature type="transmembrane region" description="Helical" evidence="1">
    <location>
        <begin position="501"/>
        <end position="520"/>
    </location>
</feature>
<dbReference type="Proteomes" id="UP000245793">
    <property type="component" value="Unassembled WGS sequence"/>
</dbReference>
<dbReference type="RefSeq" id="WP_116480321.1">
    <property type="nucleotide sequence ID" value="NZ_QEKV01000007.1"/>
</dbReference>
<keyword evidence="3" id="KW-1185">Reference proteome</keyword>
<comment type="caution">
    <text evidence="2">The sequence shown here is derived from an EMBL/GenBank/DDBJ whole genome shotgun (WGS) entry which is preliminary data.</text>
</comment>
<feature type="transmembrane region" description="Helical" evidence="1">
    <location>
        <begin position="376"/>
        <end position="397"/>
    </location>
</feature>
<protein>
    <recommendedName>
        <fullName evidence="4">ABC-2 type transport system permease protein</fullName>
    </recommendedName>
</protein>
<feature type="transmembrane region" description="Helical" evidence="1">
    <location>
        <begin position="456"/>
        <end position="480"/>
    </location>
</feature>
<dbReference type="EMBL" id="QEKV01000007">
    <property type="protein sequence ID" value="PVY94039.1"/>
    <property type="molecule type" value="Genomic_DNA"/>
</dbReference>
<name>A0A2U1E2V9_9FIRM</name>
<keyword evidence="1" id="KW-0812">Transmembrane</keyword>
<feature type="transmembrane region" description="Helical" evidence="1">
    <location>
        <begin position="194"/>
        <end position="211"/>
    </location>
</feature>
<feature type="transmembrane region" description="Helical" evidence="1">
    <location>
        <begin position="150"/>
        <end position="182"/>
    </location>
</feature>
<sequence length="569" mass="63963">MKNKLLLLIKKDFYLQFSFIDNIIHPSRSQKPLKERLKNVIGLLVILAYASIINYSVVLPAFKSTGVKPEDIVKGTMVAATFFSIIFTLASSMSNFFFSDDIKILTRLPIKIKDIIAAKIVSMSTTNFIVYLFISYPAAIKYGLLKNSGILYYLFFIIGSIAIPLIITSIISLVTIFIMQYITKIPNLKNKFQFISLLLGLVFFVFYQMVIPKLSSEENFNIAFDKAKNIFKYLFPFDNLFQKSIGLIGESVSILSLIILVGLCAVLFYLTSNLMVKPFLKGFQQNRVSPNKKKKVNIAKVKSTSVTFTIAKKEMVDIIKTPIYLFNTMFTGVFVIIIFVIGFLNAAKEDMGANGGVLSLISKLHEKIYPFISKEFLLTIVIVFLVGFALALISGISNDPSATSISREGKNIRLLKSLPINSKDQIKGRIVASTLLKIIAQTPIFIVLMIALGKYFYLMILGLLGFVLASFFISNLGLFFDIRSPKLKWDTPQHAIKQNMNVLKLTLSLFALGFAFYFVISRLLQNKIINILQLPSVLLSIPIVLILIGCILFSLNVSSFEKYLVKYDI</sequence>
<gene>
    <name evidence="2" type="ORF">C7381_10735</name>
</gene>
<feature type="transmembrane region" description="Helical" evidence="1">
    <location>
        <begin position="323"/>
        <end position="344"/>
    </location>
</feature>